<comment type="caution">
    <text evidence="1">The sequence shown here is derived from an EMBL/GenBank/DDBJ whole genome shotgun (WGS) entry which is preliminary data.</text>
</comment>
<gene>
    <name evidence="1" type="ORF">LCGC14_0344420</name>
</gene>
<reference evidence="1" key="1">
    <citation type="journal article" date="2015" name="Nature">
        <title>Complex archaea that bridge the gap between prokaryotes and eukaryotes.</title>
        <authorList>
            <person name="Spang A."/>
            <person name="Saw J.H."/>
            <person name="Jorgensen S.L."/>
            <person name="Zaremba-Niedzwiedzka K."/>
            <person name="Martijn J."/>
            <person name="Lind A.E."/>
            <person name="van Eijk R."/>
            <person name="Schleper C."/>
            <person name="Guy L."/>
            <person name="Ettema T.J."/>
        </authorList>
    </citation>
    <scope>NUCLEOTIDE SEQUENCE</scope>
</reference>
<dbReference type="EMBL" id="LAZR01000254">
    <property type="protein sequence ID" value="KKN78966.1"/>
    <property type="molecule type" value="Genomic_DNA"/>
</dbReference>
<protein>
    <submittedName>
        <fullName evidence="1">Uncharacterized protein</fullName>
    </submittedName>
</protein>
<proteinExistence type="predicted"/>
<organism evidence="1">
    <name type="scientific">marine sediment metagenome</name>
    <dbReference type="NCBI Taxonomy" id="412755"/>
    <lineage>
        <taxon>unclassified sequences</taxon>
        <taxon>metagenomes</taxon>
        <taxon>ecological metagenomes</taxon>
    </lineage>
</organism>
<accession>A0A0F9VZX9</accession>
<evidence type="ECO:0000313" key="1">
    <source>
        <dbReference type="EMBL" id="KKN78966.1"/>
    </source>
</evidence>
<sequence length="120" mass="13223">MSTLWDNEEIEVSNHLDVPYWVEQDITAGTVAAVIQGGCASGAYMPAVTYYDAGNTMGEYGDDVLDYIHDVGFVLEFDSSEDSWLGFACKALSMAVELWAYSIEDELTDAIEEMLEDNDG</sequence>
<name>A0A0F9VZX9_9ZZZZ</name>
<dbReference type="AlphaFoldDB" id="A0A0F9VZX9"/>